<dbReference type="PRINTS" id="PR01713">
    <property type="entry name" value="NUCEPIMERASE"/>
</dbReference>
<dbReference type="Pfam" id="PF01370">
    <property type="entry name" value="Epimerase"/>
    <property type="match status" value="1"/>
</dbReference>
<proteinExistence type="inferred from homology"/>
<keyword evidence="6" id="KW-1185">Reference proteome</keyword>
<keyword evidence="3" id="KW-0472">Membrane</keyword>
<comment type="similarity">
    <text evidence="1">Belongs to the NAD(P)-dependent epimerase/dehydratase family.</text>
</comment>
<keyword evidence="3" id="KW-0812">Transmembrane</keyword>
<keyword evidence="2" id="KW-0520">NAD</keyword>
<organism evidence="5 6">
    <name type="scientific">Apatococcus lobatus</name>
    <dbReference type="NCBI Taxonomy" id="904363"/>
    <lineage>
        <taxon>Eukaryota</taxon>
        <taxon>Viridiplantae</taxon>
        <taxon>Chlorophyta</taxon>
        <taxon>core chlorophytes</taxon>
        <taxon>Trebouxiophyceae</taxon>
        <taxon>Chlorellales</taxon>
        <taxon>Chlorellaceae</taxon>
        <taxon>Apatococcus</taxon>
    </lineage>
</organism>
<reference evidence="5 6" key="1">
    <citation type="journal article" date="2024" name="Nat. Commun.">
        <title>Phylogenomics reveals the evolutionary origins of lichenization in chlorophyte algae.</title>
        <authorList>
            <person name="Puginier C."/>
            <person name="Libourel C."/>
            <person name="Otte J."/>
            <person name="Skaloud P."/>
            <person name="Haon M."/>
            <person name="Grisel S."/>
            <person name="Petersen M."/>
            <person name="Berrin J.G."/>
            <person name="Delaux P.M."/>
            <person name="Dal Grande F."/>
            <person name="Keller J."/>
        </authorList>
    </citation>
    <scope>NUCLEOTIDE SEQUENCE [LARGE SCALE GENOMIC DNA]</scope>
    <source>
        <strain evidence="5 6">SAG 2145</strain>
    </source>
</reference>
<dbReference type="AlphaFoldDB" id="A0AAW1S5W2"/>
<dbReference type="Gene3D" id="3.40.50.720">
    <property type="entry name" value="NAD(P)-binding Rossmann-like Domain"/>
    <property type="match status" value="1"/>
</dbReference>
<accession>A0AAW1S5W2</accession>
<keyword evidence="3" id="KW-1133">Transmembrane helix</keyword>
<dbReference type="Proteomes" id="UP001438707">
    <property type="component" value="Unassembled WGS sequence"/>
</dbReference>
<dbReference type="InterPro" id="IPR001509">
    <property type="entry name" value="Epimerase_deHydtase"/>
</dbReference>
<evidence type="ECO:0000313" key="5">
    <source>
        <dbReference type="EMBL" id="KAK9841347.1"/>
    </source>
</evidence>
<gene>
    <name evidence="5" type="ORF">WJX74_004335</name>
</gene>
<protein>
    <recommendedName>
        <fullName evidence="4">NAD-dependent epimerase/dehydratase domain-containing protein</fullName>
    </recommendedName>
</protein>
<dbReference type="SUPFAM" id="SSF51735">
    <property type="entry name" value="NAD(P)-binding Rossmann-fold domains"/>
    <property type="match status" value="1"/>
</dbReference>
<dbReference type="PANTHER" id="PTHR43574">
    <property type="entry name" value="EPIMERASE-RELATED"/>
    <property type="match status" value="1"/>
</dbReference>
<name>A0AAW1S5W2_9CHLO</name>
<evidence type="ECO:0000256" key="2">
    <source>
        <dbReference type="ARBA" id="ARBA00023027"/>
    </source>
</evidence>
<evidence type="ECO:0000256" key="1">
    <source>
        <dbReference type="ARBA" id="ARBA00007637"/>
    </source>
</evidence>
<evidence type="ECO:0000259" key="4">
    <source>
        <dbReference type="Pfam" id="PF01370"/>
    </source>
</evidence>
<sequence length="451" mass="48549">MGDRMLRQVSRVWVLPVSSLVGLFLIWCWWLAFSSGHEVDLSGTAKPISPSVFRNAGEKAAALFPGVEDMGKKSPAKGALKPWDKNAVISSCRGSGIKDGRLLRVILVTGAAGSIGSQAALALRQRGDGVVGIDNFNDFYAPSLKRARQALLRTEGVHVAEGDVNDRSLLQKLFGACRFTHILYLSNQAGVAYASSNFRAYSHSNVAGLTNVLEIAKAQTMIPAVVYGSSSSVYGLNTGTPGLENDFVNRPASLAAATMRAGELVAHSFHAMHGLSVTGLRFSAIYGPWTRPDTVPFKFAVSVMKGQAIPIYAAEDATELARDFTFIDDVVAGVLSAVDTAGSSTRGHALYRLFNIGSPEPQRISKMLDLLERFLERKAVRQKVVLPAGEDVLQTAADISAAKQDLGYRPQVTLEAGIQNFSSWFYGYYGNAKVDAAKFAADFGYQALQQD</sequence>
<dbReference type="InterPro" id="IPR036291">
    <property type="entry name" value="NAD(P)-bd_dom_sf"/>
</dbReference>
<dbReference type="EMBL" id="JALJOS010000003">
    <property type="protein sequence ID" value="KAK9841347.1"/>
    <property type="molecule type" value="Genomic_DNA"/>
</dbReference>
<evidence type="ECO:0000256" key="3">
    <source>
        <dbReference type="SAM" id="Phobius"/>
    </source>
</evidence>
<evidence type="ECO:0000313" key="6">
    <source>
        <dbReference type="Proteomes" id="UP001438707"/>
    </source>
</evidence>
<feature type="transmembrane region" description="Helical" evidence="3">
    <location>
        <begin position="12"/>
        <end position="32"/>
    </location>
</feature>
<comment type="caution">
    <text evidence="5">The sequence shown here is derived from an EMBL/GenBank/DDBJ whole genome shotgun (WGS) entry which is preliminary data.</text>
</comment>
<feature type="domain" description="NAD-dependent epimerase/dehydratase" evidence="4">
    <location>
        <begin position="106"/>
        <end position="348"/>
    </location>
</feature>